<dbReference type="Gene3D" id="1.10.8.10">
    <property type="entry name" value="DNA helicase RuvA subunit, C-terminal domain"/>
    <property type="match status" value="1"/>
</dbReference>
<dbReference type="SUPFAM" id="SSF52540">
    <property type="entry name" value="P-loop containing nucleoside triphosphate hydrolases"/>
    <property type="match status" value="1"/>
</dbReference>
<dbReference type="GO" id="GO:0003677">
    <property type="term" value="F:DNA binding"/>
    <property type="evidence" value="ECO:0007669"/>
    <property type="project" value="InterPro"/>
</dbReference>
<evidence type="ECO:0000256" key="4">
    <source>
        <dbReference type="ARBA" id="ARBA00022695"/>
    </source>
</evidence>
<dbReference type="InterPro" id="IPR050238">
    <property type="entry name" value="DNA_Rep/Repair_Clamp_Loader"/>
</dbReference>
<dbReference type="InterPro" id="IPR004622">
    <property type="entry name" value="DNA_pol_HolB"/>
</dbReference>
<keyword evidence="5" id="KW-0235">DNA replication</keyword>
<evidence type="ECO:0000256" key="6">
    <source>
        <dbReference type="ARBA" id="ARBA00022932"/>
    </source>
</evidence>
<evidence type="ECO:0000256" key="1">
    <source>
        <dbReference type="ARBA" id="ARBA00012417"/>
    </source>
</evidence>
<dbReference type="InterPro" id="IPR015199">
    <property type="entry name" value="DNA_pol_III_delta_C"/>
</dbReference>
<evidence type="ECO:0000256" key="5">
    <source>
        <dbReference type="ARBA" id="ARBA00022705"/>
    </source>
</evidence>
<dbReference type="NCBIfam" id="TIGR00678">
    <property type="entry name" value="holB"/>
    <property type="match status" value="1"/>
</dbReference>
<dbReference type="GO" id="GO:0008408">
    <property type="term" value="F:3'-5' exonuclease activity"/>
    <property type="evidence" value="ECO:0007669"/>
    <property type="project" value="InterPro"/>
</dbReference>
<proteinExistence type="predicted"/>
<evidence type="ECO:0000256" key="7">
    <source>
        <dbReference type="ARBA" id="ARBA00049244"/>
    </source>
</evidence>
<dbReference type="Proteomes" id="UP000240212">
    <property type="component" value="Unassembled WGS sequence"/>
</dbReference>
<dbReference type="GO" id="GO:0009360">
    <property type="term" value="C:DNA polymerase III complex"/>
    <property type="evidence" value="ECO:0007669"/>
    <property type="project" value="InterPro"/>
</dbReference>
<dbReference type="Pfam" id="PF21500">
    <property type="entry name" value="HolB_lid"/>
    <property type="match status" value="1"/>
</dbReference>
<dbReference type="Pfam" id="PF09115">
    <property type="entry name" value="DNApol3-delta_C"/>
    <property type="match status" value="1"/>
</dbReference>
<dbReference type="RefSeq" id="WP_106876214.1">
    <property type="nucleotide sequence ID" value="NZ_JAXCWX010000003.1"/>
</dbReference>
<comment type="caution">
    <text evidence="10">The sequence shown here is derived from an EMBL/GenBank/DDBJ whole genome shotgun (WGS) entry which is preliminary data.</text>
</comment>
<keyword evidence="6" id="KW-0239">DNA-directed DNA polymerase</keyword>
<dbReference type="Gene3D" id="3.40.50.300">
    <property type="entry name" value="P-loop containing nucleotide triphosphate hydrolases"/>
    <property type="match status" value="1"/>
</dbReference>
<evidence type="ECO:0000313" key="10">
    <source>
        <dbReference type="EMBL" id="PSN09813.1"/>
    </source>
</evidence>
<comment type="catalytic activity">
    <reaction evidence="7">
        <text>DNA(n) + a 2'-deoxyribonucleoside 5'-triphosphate = DNA(n+1) + diphosphate</text>
        <dbReference type="Rhea" id="RHEA:22508"/>
        <dbReference type="Rhea" id="RHEA-COMP:17339"/>
        <dbReference type="Rhea" id="RHEA-COMP:17340"/>
        <dbReference type="ChEBI" id="CHEBI:33019"/>
        <dbReference type="ChEBI" id="CHEBI:61560"/>
        <dbReference type="ChEBI" id="CHEBI:173112"/>
        <dbReference type="EC" id="2.7.7.7"/>
    </reaction>
</comment>
<dbReference type="NCBIfam" id="NF005941">
    <property type="entry name" value="PRK07993.1"/>
    <property type="match status" value="1"/>
</dbReference>
<sequence length="335" mass="37495">MKWYPWLRPSFEHLISQHQAGRGHHALLIHAQPGMGDDALIYALGRWLMCQQPDGFKSCNVCRSCQLMQAGTHPDHYRIEPEKGKASLGIDAVRDVSEKLYEHARLGGAKVVWIADAALLTEAAANALLKTLEEPPENTWFLLGCHAPENLLPTLRSRCFYWHIPVPEERYAQAWLAREKSATPDELKAALRLSGGAPAAALTLLEDDARAARQQLCTALGDALSRRDFLALLAGLNHDSAAMRLYWLSTLLLDALKWQQGAARWLANADQQPLVEQLAAGLSLPQLQNFLHSLFRTREQLLRVAGVNRELLLTDLLLSWEQMLTSDAPRPTYHL</sequence>
<feature type="domain" description="DNA polymerase III delta subunit C-terminal" evidence="8">
    <location>
        <begin position="211"/>
        <end position="322"/>
    </location>
</feature>
<accession>A0A2P8VQJ0</accession>
<protein>
    <recommendedName>
        <fullName evidence="2">DNA polymerase III subunit delta'</fullName>
        <ecNumber evidence="1">2.7.7.7</ecNumber>
    </recommendedName>
</protein>
<feature type="domain" description="DNA polymerase III subunit delta' AAA+ ATPase lid" evidence="9">
    <location>
        <begin position="167"/>
        <end position="205"/>
    </location>
</feature>
<evidence type="ECO:0000259" key="9">
    <source>
        <dbReference type="Pfam" id="PF21500"/>
    </source>
</evidence>
<dbReference type="SUPFAM" id="SSF48019">
    <property type="entry name" value="post-AAA+ oligomerization domain-like"/>
    <property type="match status" value="1"/>
</dbReference>
<dbReference type="EMBL" id="PYEP01000001">
    <property type="protein sequence ID" value="PSN09813.1"/>
    <property type="molecule type" value="Genomic_DNA"/>
</dbReference>
<gene>
    <name evidence="10" type="ORF">C7G83_03455</name>
</gene>
<evidence type="ECO:0000256" key="3">
    <source>
        <dbReference type="ARBA" id="ARBA00022679"/>
    </source>
</evidence>
<dbReference type="EC" id="2.7.7.7" evidence="1"/>
<organism evidence="10 11">
    <name type="scientific">Siccibacter turicensis</name>
    <dbReference type="NCBI Taxonomy" id="357233"/>
    <lineage>
        <taxon>Bacteria</taxon>
        <taxon>Pseudomonadati</taxon>
        <taxon>Pseudomonadota</taxon>
        <taxon>Gammaproteobacteria</taxon>
        <taxon>Enterobacterales</taxon>
        <taxon>Enterobacteriaceae</taxon>
        <taxon>Siccibacter</taxon>
    </lineage>
</organism>
<dbReference type="PANTHER" id="PTHR11669">
    <property type="entry name" value="REPLICATION FACTOR C / DNA POLYMERASE III GAMMA-TAU SUBUNIT"/>
    <property type="match status" value="1"/>
</dbReference>
<keyword evidence="11" id="KW-1185">Reference proteome</keyword>
<keyword evidence="3" id="KW-0808">Transferase</keyword>
<reference evidence="10 11" key="1">
    <citation type="submission" date="2018-03" db="EMBL/GenBank/DDBJ databases">
        <title>Draft genome sequence of the first documented clinical Siccibacter turicensis isolate in Austria.</title>
        <authorList>
            <person name="Lepuschitz S."/>
            <person name="Pekard-Amenitsch S."/>
            <person name="Haunold R."/>
            <person name="Schill S."/>
            <person name="Mach R."/>
            <person name="Allerberger F."/>
            <person name="Ruppitsch W."/>
            <person name="Forsythe S.J."/>
        </authorList>
    </citation>
    <scope>NUCLEOTIDE SEQUENCE [LARGE SCALE GENOMIC DNA]</scope>
    <source>
        <strain evidence="10 11">6100069499-17</strain>
    </source>
</reference>
<evidence type="ECO:0000256" key="2">
    <source>
        <dbReference type="ARBA" id="ARBA00014363"/>
    </source>
</evidence>
<dbReference type="AlphaFoldDB" id="A0A2P8VQJ0"/>
<dbReference type="Gene3D" id="1.20.272.10">
    <property type="match status" value="1"/>
</dbReference>
<dbReference type="Pfam" id="PF13177">
    <property type="entry name" value="DNA_pol3_delta2"/>
    <property type="match status" value="1"/>
</dbReference>
<name>A0A2P8VQJ0_9ENTR</name>
<keyword evidence="4" id="KW-0548">Nucleotidyltransferase</keyword>
<dbReference type="GO" id="GO:0006261">
    <property type="term" value="P:DNA-templated DNA replication"/>
    <property type="evidence" value="ECO:0007669"/>
    <property type="project" value="TreeGrafter"/>
</dbReference>
<dbReference type="InterPro" id="IPR048731">
    <property type="entry name" value="HolB_lid-gammaproteobact"/>
</dbReference>
<dbReference type="PANTHER" id="PTHR11669:SF8">
    <property type="entry name" value="DNA POLYMERASE III SUBUNIT DELTA"/>
    <property type="match status" value="1"/>
</dbReference>
<evidence type="ECO:0000313" key="11">
    <source>
        <dbReference type="Proteomes" id="UP000240212"/>
    </source>
</evidence>
<dbReference type="InterPro" id="IPR008921">
    <property type="entry name" value="DNA_pol3_clamp-load_cplx_C"/>
</dbReference>
<dbReference type="GO" id="GO:0003887">
    <property type="term" value="F:DNA-directed DNA polymerase activity"/>
    <property type="evidence" value="ECO:0007669"/>
    <property type="project" value="UniProtKB-KW"/>
</dbReference>
<dbReference type="InterPro" id="IPR027417">
    <property type="entry name" value="P-loop_NTPase"/>
</dbReference>
<dbReference type="OrthoDB" id="9811073at2"/>
<dbReference type="STRING" id="1388748.GCA_000463155_01259"/>
<dbReference type="FunFam" id="3.40.50.300:FF:000890">
    <property type="entry name" value="DNA polymerase III subunit delta"/>
    <property type="match status" value="1"/>
</dbReference>
<evidence type="ECO:0000259" key="8">
    <source>
        <dbReference type="Pfam" id="PF09115"/>
    </source>
</evidence>